<keyword evidence="2" id="KW-1185">Reference proteome</keyword>
<dbReference type="EMBL" id="CM040482">
    <property type="protein sequence ID" value="MCI4395373.1"/>
    <property type="molecule type" value="Genomic_DNA"/>
</dbReference>
<accession>A0ACC5XW74</accession>
<gene>
    <name evidence="1" type="ORF">PGIGA_G00179610</name>
</gene>
<organism evidence="1 2">
    <name type="scientific">Pangasianodon gigas</name>
    <name type="common">Mekong giant catfish</name>
    <name type="synonym">Pangasius gigas</name>
    <dbReference type="NCBI Taxonomy" id="30993"/>
    <lineage>
        <taxon>Eukaryota</taxon>
        <taxon>Metazoa</taxon>
        <taxon>Chordata</taxon>
        <taxon>Craniata</taxon>
        <taxon>Vertebrata</taxon>
        <taxon>Euteleostomi</taxon>
        <taxon>Actinopterygii</taxon>
        <taxon>Neopterygii</taxon>
        <taxon>Teleostei</taxon>
        <taxon>Ostariophysi</taxon>
        <taxon>Siluriformes</taxon>
        <taxon>Pangasiidae</taxon>
        <taxon>Pangasianodon</taxon>
    </lineage>
</organism>
<reference evidence="1 2" key="1">
    <citation type="journal article" date="2022" name="bioRxiv">
        <title>An ancient truncated duplication of the anti-Mullerian hormone receptor type 2 gene is a potential conserved master sex determinant in the Pangasiidae catfish family.</title>
        <authorList>
            <person name="Wen M."/>
            <person name="Pan Q."/>
            <person name="Jouanno E."/>
            <person name="Montfort J."/>
            <person name="Zahm M."/>
            <person name="Cabau C."/>
            <person name="Klopp C."/>
            <person name="Iampietro C."/>
            <person name="Roques C."/>
            <person name="Bouchez O."/>
            <person name="Castinel A."/>
            <person name="Donnadieu C."/>
            <person name="Parrinello H."/>
            <person name="Poncet C."/>
            <person name="Belmonte E."/>
            <person name="Gautier V."/>
            <person name="Avarre J.-C."/>
            <person name="Dugue R."/>
            <person name="Gustiano R."/>
            <person name="Ha T.T.T."/>
            <person name="Campet M."/>
            <person name="Sriphairoj K."/>
            <person name="Ribolli J."/>
            <person name="de Almeida F.L."/>
            <person name="Desvignes T."/>
            <person name="Postlethwait J.H."/>
            <person name="Bucao C.F."/>
            <person name="Robinson-Rechavi M."/>
            <person name="Bobe J."/>
            <person name="Herpin A."/>
            <person name="Guiguen Y."/>
        </authorList>
    </citation>
    <scope>NUCLEOTIDE SEQUENCE [LARGE SCALE GENOMIC DNA]</scope>
    <source>
        <strain evidence="1">YG-Dec2019</strain>
    </source>
</reference>
<sequence length="430" mass="48620">MKEKEERKTDDEARAQKRGRAVGKVSQAHKGGSDAKPRVSKNRVTESGICRASSSNWEVLESGERWAYGAVLTASSALHMADRASQWNRDRCDPESGISSENTQVHRTISRRSSWTNGQCVVAVPTSSILTPSFDLELCRTQLEKEGFHIPVEDFETPLRTALEPPSIRRYLFFNSSLFHFIMAPIVYVVLWCAVYSSLHLYLKESIINLWVLCLCVSLIVVIITAAIILVFHYNNKEINVNTDVRLVQVNERLIRHGLLLGVADWIEKCTGKMQLCCVFWDLGPCLQTLTETLEELDLVRDEIKKKLKKRMSHLIVVAEVPPSEPDAGEIDEEPDEEHPLLGGGRESRTPPKKRQEVILTQTFSLLPDFTLSYQDIANHLLMIYSAVYVKLLVSQRLPSSSHGPLDSERNHCATASLCLCQYVQYKLLQ</sequence>
<name>A0ACC5XW74_PANGG</name>
<evidence type="ECO:0000313" key="1">
    <source>
        <dbReference type="EMBL" id="MCI4395373.1"/>
    </source>
</evidence>
<comment type="caution">
    <text evidence="1">The sequence shown here is derived from an EMBL/GenBank/DDBJ whole genome shotgun (WGS) entry which is preliminary data.</text>
</comment>
<proteinExistence type="predicted"/>
<evidence type="ECO:0000313" key="2">
    <source>
        <dbReference type="Proteomes" id="UP000829447"/>
    </source>
</evidence>
<dbReference type="Proteomes" id="UP000829447">
    <property type="component" value="Linkage Group LG29"/>
</dbReference>
<protein>
    <submittedName>
        <fullName evidence="1">Uncharacterized protein</fullName>
    </submittedName>
</protein>